<name>A0A3E0U383_9GAMM</name>
<evidence type="ECO:0000256" key="4">
    <source>
        <dbReference type="ARBA" id="ARBA00022801"/>
    </source>
</evidence>
<keyword evidence="2 8" id="KW-0645">Protease</keyword>
<dbReference type="PANTHER" id="PTHR13604:SF0">
    <property type="entry name" value="ABASIC SITE PROCESSING PROTEIN HMCES"/>
    <property type="match status" value="1"/>
</dbReference>
<accession>A0A3E0U383</accession>
<dbReference type="SUPFAM" id="SSF143081">
    <property type="entry name" value="BB1717-like"/>
    <property type="match status" value="1"/>
</dbReference>
<sequence length="188" mass="21193">MCGRLNIIDDPIAQFINDVLGIEFNTQTNPDLRPSQDIAAIIRPSGQFQQLNATWGIQPEWSNRLLINAQAETVNTKPTFKAAFGHSRCLVPCSGWYEWKTEHNKKAKYAFTHASEQPFLMAGILYDLAAPKLVTLTTSPNEKCGEIHKRMPVLIQPEHIDYWFNAQPNELDPLMDAISGDCILIQKA</sequence>
<dbReference type="InterPro" id="IPR003738">
    <property type="entry name" value="SRAP"/>
</dbReference>
<dbReference type="Pfam" id="PF02586">
    <property type="entry name" value="SRAP"/>
    <property type="match status" value="1"/>
</dbReference>
<dbReference type="EMBL" id="QUOT01000001">
    <property type="protein sequence ID" value="REL31441.1"/>
    <property type="molecule type" value="Genomic_DNA"/>
</dbReference>
<evidence type="ECO:0000256" key="5">
    <source>
        <dbReference type="ARBA" id="ARBA00023124"/>
    </source>
</evidence>
<proteinExistence type="inferred from homology"/>
<keyword evidence="5" id="KW-0190">Covalent protein-DNA linkage</keyword>
<evidence type="ECO:0000256" key="3">
    <source>
        <dbReference type="ARBA" id="ARBA00022763"/>
    </source>
</evidence>
<evidence type="ECO:0000313" key="9">
    <source>
        <dbReference type="EMBL" id="REL31441.1"/>
    </source>
</evidence>
<gene>
    <name evidence="9" type="ORF">DXX94_12355</name>
</gene>
<dbReference type="InterPro" id="IPR036590">
    <property type="entry name" value="SRAP-like"/>
</dbReference>
<dbReference type="GO" id="GO:0008233">
    <property type="term" value="F:peptidase activity"/>
    <property type="evidence" value="ECO:0007669"/>
    <property type="project" value="UniProtKB-KW"/>
</dbReference>
<protein>
    <recommendedName>
        <fullName evidence="8">Abasic site processing protein</fullName>
        <ecNumber evidence="8">3.4.-.-</ecNumber>
    </recommendedName>
</protein>
<comment type="caution">
    <text evidence="9">The sequence shown here is derived from an EMBL/GenBank/DDBJ whole genome shotgun (WGS) entry which is preliminary data.</text>
</comment>
<keyword evidence="4 8" id="KW-0378">Hydrolase</keyword>
<keyword evidence="7" id="KW-0456">Lyase</keyword>
<keyword evidence="10" id="KW-1185">Reference proteome</keyword>
<evidence type="ECO:0000256" key="1">
    <source>
        <dbReference type="ARBA" id="ARBA00008136"/>
    </source>
</evidence>
<evidence type="ECO:0000256" key="6">
    <source>
        <dbReference type="ARBA" id="ARBA00023125"/>
    </source>
</evidence>
<dbReference type="EC" id="3.4.-.-" evidence="8"/>
<comment type="similarity">
    <text evidence="1 8">Belongs to the SOS response-associated peptidase family.</text>
</comment>
<evidence type="ECO:0000256" key="8">
    <source>
        <dbReference type="RuleBase" id="RU364100"/>
    </source>
</evidence>
<dbReference type="PANTHER" id="PTHR13604">
    <property type="entry name" value="DC12-RELATED"/>
    <property type="match status" value="1"/>
</dbReference>
<evidence type="ECO:0000256" key="2">
    <source>
        <dbReference type="ARBA" id="ARBA00022670"/>
    </source>
</evidence>
<dbReference type="GO" id="GO:0003697">
    <property type="term" value="F:single-stranded DNA binding"/>
    <property type="evidence" value="ECO:0007669"/>
    <property type="project" value="InterPro"/>
</dbReference>
<dbReference type="Proteomes" id="UP000256899">
    <property type="component" value="Unassembled WGS sequence"/>
</dbReference>
<keyword evidence="6" id="KW-0238">DNA-binding</keyword>
<reference evidence="10" key="1">
    <citation type="submission" date="2018-08" db="EMBL/GenBank/DDBJ databases">
        <title>Thalassotalea euphylliae genome.</title>
        <authorList>
            <person name="Summers S."/>
            <person name="Rice S.A."/>
            <person name="Freckelton M.L."/>
            <person name="Nedved B.T."/>
            <person name="Hadfield M.G."/>
        </authorList>
    </citation>
    <scope>NUCLEOTIDE SEQUENCE [LARGE SCALE GENOMIC DNA]</scope>
    <source>
        <strain evidence="10">H3</strain>
    </source>
</reference>
<evidence type="ECO:0000313" key="10">
    <source>
        <dbReference type="Proteomes" id="UP000256899"/>
    </source>
</evidence>
<evidence type="ECO:0000256" key="7">
    <source>
        <dbReference type="ARBA" id="ARBA00023239"/>
    </source>
</evidence>
<dbReference type="Gene3D" id="3.90.1680.10">
    <property type="entry name" value="SOS response associated peptidase-like"/>
    <property type="match status" value="1"/>
</dbReference>
<dbReference type="RefSeq" id="WP_116016273.1">
    <property type="nucleotide sequence ID" value="NZ_QUOT01000001.1"/>
</dbReference>
<dbReference type="GO" id="GO:0106300">
    <property type="term" value="P:protein-DNA covalent cross-linking repair"/>
    <property type="evidence" value="ECO:0007669"/>
    <property type="project" value="InterPro"/>
</dbReference>
<keyword evidence="3" id="KW-0227">DNA damage</keyword>
<organism evidence="9 10">
    <name type="scientific">Thalassotalea euphylliae</name>
    <dbReference type="NCBI Taxonomy" id="1655234"/>
    <lineage>
        <taxon>Bacteria</taxon>
        <taxon>Pseudomonadati</taxon>
        <taxon>Pseudomonadota</taxon>
        <taxon>Gammaproteobacteria</taxon>
        <taxon>Alteromonadales</taxon>
        <taxon>Colwelliaceae</taxon>
        <taxon>Thalassotalea</taxon>
    </lineage>
</organism>
<dbReference type="GO" id="GO:0016829">
    <property type="term" value="F:lyase activity"/>
    <property type="evidence" value="ECO:0007669"/>
    <property type="project" value="UniProtKB-KW"/>
</dbReference>
<dbReference type="GO" id="GO:0006508">
    <property type="term" value="P:proteolysis"/>
    <property type="evidence" value="ECO:0007669"/>
    <property type="project" value="UniProtKB-KW"/>
</dbReference>
<dbReference type="AlphaFoldDB" id="A0A3E0U383"/>